<dbReference type="Proteomes" id="UP000199361">
    <property type="component" value="Unassembled WGS sequence"/>
</dbReference>
<protein>
    <submittedName>
        <fullName evidence="1">Uncharacterized protein</fullName>
    </submittedName>
</protein>
<reference evidence="1 2" key="1">
    <citation type="submission" date="2016-10" db="EMBL/GenBank/DDBJ databases">
        <authorList>
            <person name="de Groot N.N."/>
        </authorList>
    </citation>
    <scope>NUCLEOTIDE SEQUENCE [LARGE SCALE GENOMIC DNA]</scope>
    <source>
        <strain evidence="1 2">CGMCC 4.5598</strain>
    </source>
</reference>
<organism evidence="1 2">
    <name type="scientific">Nonomuraea wenchangensis</name>
    <dbReference type="NCBI Taxonomy" id="568860"/>
    <lineage>
        <taxon>Bacteria</taxon>
        <taxon>Bacillati</taxon>
        <taxon>Actinomycetota</taxon>
        <taxon>Actinomycetes</taxon>
        <taxon>Streptosporangiales</taxon>
        <taxon>Streptosporangiaceae</taxon>
        <taxon>Nonomuraea</taxon>
    </lineage>
</organism>
<keyword evidence="2" id="KW-1185">Reference proteome</keyword>
<dbReference type="Pfam" id="PF19953">
    <property type="entry name" value="EACC1"/>
    <property type="match status" value="1"/>
</dbReference>
<proteinExistence type="predicted"/>
<name>A0A1I0LNZ1_9ACTN</name>
<dbReference type="InterPro" id="IPR045428">
    <property type="entry name" value="EACC1"/>
</dbReference>
<sequence length="115" mass="12915">MSIRMRFDGDHSEEELQSLRQWLLDDPEVRRHARVRLAGPPVQDGEMGSALDVIELIVDSGFQALNFALAYVAWRATRPAKPSVTIERDGTKIVLSDGDPETVEKIVRALESKRS</sequence>
<dbReference type="RefSeq" id="WP_218156159.1">
    <property type="nucleotide sequence ID" value="NZ_FOHX01000021.1"/>
</dbReference>
<dbReference type="AlphaFoldDB" id="A0A1I0LNZ1"/>
<evidence type="ECO:0000313" key="1">
    <source>
        <dbReference type="EMBL" id="SEU43169.1"/>
    </source>
</evidence>
<dbReference type="STRING" id="568860.SAMN05421811_12142"/>
<dbReference type="EMBL" id="FOHX01000021">
    <property type="protein sequence ID" value="SEU43169.1"/>
    <property type="molecule type" value="Genomic_DNA"/>
</dbReference>
<accession>A0A1I0LNZ1</accession>
<gene>
    <name evidence="1" type="ORF">SAMN05421811_12142</name>
</gene>
<evidence type="ECO:0000313" key="2">
    <source>
        <dbReference type="Proteomes" id="UP000199361"/>
    </source>
</evidence>